<evidence type="ECO:0000313" key="2">
    <source>
        <dbReference type="Proteomes" id="UP000531916"/>
    </source>
</evidence>
<protein>
    <submittedName>
        <fullName evidence="1">Uncharacterized protein</fullName>
    </submittedName>
</protein>
<dbReference type="AlphaFoldDB" id="A0A826XYE3"/>
<name>A0A826XYE3_ECOLX</name>
<dbReference type="Proteomes" id="UP000531916">
    <property type="component" value="Unassembled WGS sequence"/>
</dbReference>
<dbReference type="EMBL" id="AASEPP010000083">
    <property type="protein sequence ID" value="EFC2249288.1"/>
    <property type="molecule type" value="Genomic_DNA"/>
</dbReference>
<proteinExistence type="predicted"/>
<organism evidence="1 2">
    <name type="scientific">Escherichia coli</name>
    <dbReference type="NCBI Taxonomy" id="562"/>
    <lineage>
        <taxon>Bacteria</taxon>
        <taxon>Pseudomonadati</taxon>
        <taxon>Pseudomonadota</taxon>
        <taxon>Gammaproteobacteria</taxon>
        <taxon>Enterobacterales</taxon>
        <taxon>Enterobacteriaceae</taxon>
        <taxon>Escherichia</taxon>
    </lineage>
</organism>
<evidence type="ECO:0000313" key="1">
    <source>
        <dbReference type="EMBL" id="EFC2249288.1"/>
    </source>
</evidence>
<accession>A0A826XYE3</accession>
<gene>
    <name evidence="1" type="ORF">E5H86_26675</name>
</gene>
<comment type="caution">
    <text evidence="1">The sequence shown here is derived from an EMBL/GenBank/DDBJ whole genome shotgun (WGS) entry which is preliminary data.</text>
</comment>
<sequence>MDWLPYKGAYQQSTVPLCQRDDAVLWHFPKLPFLIVPVTPVTCHYFYEFDKKSSSYMIDFTDRYDRIDRL</sequence>
<reference evidence="1 2" key="1">
    <citation type="submission" date="2019-04" db="EMBL/GenBank/DDBJ databases">
        <authorList>
            <consortium name="NARMS: The National Antimicrobial Resistance Monitoring System"/>
        </authorList>
    </citation>
    <scope>NUCLEOTIDE SEQUENCE [LARGE SCALE GENOMIC DNA]</scope>
    <source>
        <strain evidence="1 2">FSIS11919500</strain>
    </source>
</reference>